<dbReference type="RefSeq" id="WP_229672928.1">
    <property type="nucleotide sequence ID" value="NZ_VFOX01000002.1"/>
</dbReference>
<dbReference type="Pfam" id="PF08751">
    <property type="entry name" value="TrwC"/>
    <property type="match status" value="1"/>
</dbReference>
<feature type="compositionally biased region" description="Basic and acidic residues" evidence="2">
    <location>
        <begin position="1117"/>
        <end position="1134"/>
    </location>
</feature>
<evidence type="ECO:0000313" key="4">
    <source>
        <dbReference type="EMBL" id="TQL81845.1"/>
    </source>
</evidence>
<dbReference type="InterPro" id="IPR027417">
    <property type="entry name" value="P-loop_NTPase"/>
</dbReference>
<feature type="region of interest" description="Disordered" evidence="2">
    <location>
        <begin position="1114"/>
        <end position="1155"/>
    </location>
</feature>
<dbReference type="EMBL" id="VFOX01000002">
    <property type="protein sequence ID" value="TQL81845.1"/>
    <property type="molecule type" value="Genomic_DNA"/>
</dbReference>
<accession>A0A543BAH7</accession>
<feature type="domain" description="TrwC relaxase" evidence="3">
    <location>
        <begin position="18"/>
        <end position="311"/>
    </location>
</feature>
<dbReference type="Proteomes" id="UP000317209">
    <property type="component" value="Unassembled WGS sequence"/>
</dbReference>
<dbReference type="NCBIfam" id="NF041492">
    <property type="entry name" value="MobF"/>
    <property type="match status" value="1"/>
</dbReference>
<dbReference type="AlphaFoldDB" id="A0A543BAH7"/>
<sequence>MVVEMHGGVIPFRGTGADALRYVEADRSRADDYYLGAETSVAQFTALDGSGAVTAELSLDPAGYAGWVDWVNPLTGESMGKPRRAGSDRRGSPRFMEMVINTPKSLSIAAALHPEVSDALDAAQQDALAEIRRWLARHSVTRVGPLGAQEVVPIEQMQVVGITHRTSRAGDPHRHIHMQIGTRVFAAGKWRGLFTAALFKQQGAIRALGTAVIAASPELVDVLDRHGLTLDPATGEVVELQPFNALMSKRGAQVGKNLERLEADWEKDHPGESMGPVVATRLRAEAWAHERPAKKPTTLAEEAGWVTELREAGYNPEALRRLAPRASVGLDDLSVQEVASRTLDRCAAATSAWTAHTVTEHAMRIMTEHGVTAAPEEVREFVQVATALALEDCFTVLPPGAPRLEHVAHLTSVHVMQVETELRDLITARVPEREPKHPDVQRLAEAVGLDTGQTEAAAAVTSADPLVIVEGAAGSGKTTMLATAIQAANERGGVVRVVAPTKKAADVAHQALGVPADSVAALVHAHGYRWNADGVWIRLAIGDIDPETGRAYTGPPEATRLLPGGRIVVDEAGMLDQDSALALFTVAAEHGATLALIGDRAQLPAVGRGGVLDMAAQIRGRTIDMSEVHRFTDPVYAELSIRLRGRDDPAAIFEQLQNLGLIQLHADTDELHEHIATQRGDSQAVTVATNDEATRLNARIRDERVHAGAVDDAATTTGSDGLPIGRGDLIQTRKNDTSLGVANRQQWIVQHVEEDGTVWAVEAENGRKRDHTVRMPAAYVAEHAHLAYASTAYGVQGVTVPVSHTILTDAMSGPAVYVGMTRGKDENRLHIIAESLPEAREQFVEALERDRADRGLTDATQQAAEAVRGLVDDGPVKVVRSEIAALEQLAEQAEASAARWQQASDGLEELHARQRFEREQAAEANGTARQQLELVRAKVAEPLIAQARAALTEWQSADAAEQVASAKVRTAGRFKKRRATAEHGTAQTVARDAKRRLVKGWGEPARWGEAQADWVERVTGPQVNADPRVVEAEQRRAATGRALHAAIEPNPWPTIGVYARVFGDDAVRKNPGAYVNARPARQAEDATRTAQQARAEAETLRALTPSEAIERIAQTRAAEEAERETARMLAERGRQLRASRSAHSGPSREGPSLGR</sequence>
<evidence type="ECO:0000259" key="3">
    <source>
        <dbReference type="Pfam" id="PF08751"/>
    </source>
</evidence>
<feature type="coiled-coil region" evidence="1">
    <location>
        <begin position="876"/>
        <end position="910"/>
    </location>
</feature>
<evidence type="ECO:0000256" key="1">
    <source>
        <dbReference type="SAM" id="Coils"/>
    </source>
</evidence>
<keyword evidence="1" id="KW-0175">Coiled coil</keyword>
<keyword evidence="5" id="KW-1185">Reference proteome</keyword>
<evidence type="ECO:0000313" key="5">
    <source>
        <dbReference type="Proteomes" id="UP000317209"/>
    </source>
</evidence>
<dbReference type="InterPro" id="IPR014862">
    <property type="entry name" value="TrwC"/>
</dbReference>
<dbReference type="SUPFAM" id="SSF52540">
    <property type="entry name" value="P-loop containing nucleoside triphosphate hydrolases"/>
    <property type="match status" value="2"/>
</dbReference>
<dbReference type="Gene3D" id="3.40.50.300">
    <property type="entry name" value="P-loop containing nucleotide triphosphate hydrolases"/>
    <property type="match status" value="2"/>
</dbReference>
<evidence type="ECO:0000256" key="2">
    <source>
        <dbReference type="SAM" id="MobiDB-lite"/>
    </source>
</evidence>
<dbReference type="Gene3D" id="2.30.30.940">
    <property type="match status" value="1"/>
</dbReference>
<dbReference type="SUPFAM" id="SSF55464">
    <property type="entry name" value="Origin of replication-binding domain, RBD-like"/>
    <property type="match status" value="1"/>
</dbReference>
<organism evidence="4 5">
    <name type="scientific">Microbacterium saperdae</name>
    <dbReference type="NCBI Taxonomy" id="69368"/>
    <lineage>
        <taxon>Bacteria</taxon>
        <taxon>Bacillati</taxon>
        <taxon>Actinomycetota</taxon>
        <taxon>Actinomycetes</taxon>
        <taxon>Micrococcales</taxon>
        <taxon>Microbacteriaceae</taxon>
        <taxon>Microbacterium</taxon>
    </lineage>
</organism>
<dbReference type="CDD" id="cd17933">
    <property type="entry name" value="DEXSc_RecD-like"/>
    <property type="match status" value="1"/>
</dbReference>
<dbReference type="Pfam" id="PF13604">
    <property type="entry name" value="AAA_30"/>
    <property type="match status" value="1"/>
</dbReference>
<protein>
    <submittedName>
        <fullName evidence="4">TrwC relaxase</fullName>
    </submittedName>
</protein>
<proteinExistence type="predicted"/>
<comment type="caution">
    <text evidence="4">The sequence shown here is derived from an EMBL/GenBank/DDBJ whole genome shotgun (WGS) entry which is preliminary data.</text>
</comment>
<reference evidence="4 5" key="1">
    <citation type="submission" date="2019-06" db="EMBL/GenBank/DDBJ databases">
        <title>Sequencing the genomes of 1000 actinobacteria strains.</title>
        <authorList>
            <person name="Klenk H.-P."/>
        </authorList>
    </citation>
    <scope>NUCLEOTIDE SEQUENCE [LARGE SCALE GENOMIC DNA]</scope>
    <source>
        <strain evidence="4 5">DSM 20169</strain>
    </source>
</reference>
<name>A0A543BAH7_9MICO</name>
<gene>
    <name evidence="4" type="ORF">FB560_3324</name>
</gene>